<feature type="domain" description="Hydrogen maturase F tetramerization" evidence="5">
    <location>
        <begin position="318"/>
        <end position="432"/>
    </location>
</feature>
<dbReference type="Pfam" id="PF01926">
    <property type="entry name" value="MMR_HSR1"/>
    <property type="match status" value="1"/>
</dbReference>
<protein>
    <submittedName>
        <fullName evidence="6">[FeFe] hydrogenase H-cluster maturation GTPase HydF</fullName>
    </submittedName>
</protein>
<dbReference type="GO" id="GO:0005737">
    <property type="term" value="C:cytoplasm"/>
    <property type="evidence" value="ECO:0007669"/>
    <property type="project" value="TreeGrafter"/>
</dbReference>
<dbReference type="Pfam" id="PF18128">
    <property type="entry name" value="HydF_dimer"/>
    <property type="match status" value="1"/>
</dbReference>
<dbReference type="Gene3D" id="3.40.50.11420">
    <property type="match status" value="1"/>
</dbReference>
<evidence type="ECO:0000313" key="7">
    <source>
        <dbReference type="Proteomes" id="UP000472380"/>
    </source>
</evidence>
<dbReference type="CDD" id="cd00880">
    <property type="entry name" value="Era_like"/>
    <property type="match status" value="1"/>
</dbReference>
<dbReference type="GO" id="GO:0005525">
    <property type="term" value="F:GTP binding"/>
    <property type="evidence" value="ECO:0007669"/>
    <property type="project" value="UniProtKB-KW"/>
</dbReference>
<evidence type="ECO:0000259" key="3">
    <source>
        <dbReference type="Pfam" id="PF01926"/>
    </source>
</evidence>
<dbReference type="InterPro" id="IPR023873">
    <property type="entry name" value="FeFe-hyd_GTPase_HydF"/>
</dbReference>
<dbReference type="Pfam" id="PF18133">
    <property type="entry name" value="HydF_tetramer"/>
    <property type="match status" value="1"/>
</dbReference>
<dbReference type="PANTHER" id="PTHR42714">
    <property type="entry name" value="TRNA MODIFICATION GTPASE GTPBP3"/>
    <property type="match status" value="1"/>
</dbReference>
<dbReference type="NCBIfam" id="TIGR03918">
    <property type="entry name" value="GTP_HydF"/>
    <property type="match status" value="1"/>
</dbReference>
<evidence type="ECO:0000259" key="5">
    <source>
        <dbReference type="Pfam" id="PF18133"/>
    </source>
</evidence>
<dbReference type="GO" id="GO:0030488">
    <property type="term" value="P:tRNA methylation"/>
    <property type="evidence" value="ECO:0007669"/>
    <property type="project" value="TreeGrafter"/>
</dbReference>
<dbReference type="InterPro" id="IPR040644">
    <property type="entry name" value="HydF_tetramer"/>
</dbReference>
<dbReference type="RefSeq" id="WP_161128250.1">
    <property type="nucleotide sequence ID" value="NZ_DBGAVV010000074.1"/>
</dbReference>
<dbReference type="Gene3D" id="3.40.50.11410">
    <property type="match status" value="1"/>
</dbReference>
<comment type="caution">
    <text evidence="6">The sequence shown here is derived from an EMBL/GenBank/DDBJ whole genome shotgun (WGS) entry which is preliminary data.</text>
</comment>
<feature type="domain" description="Hydrogen maturase F dimerization" evidence="4">
    <location>
        <begin position="214"/>
        <end position="312"/>
    </location>
</feature>
<keyword evidence="2" id="KW-0342">GTP-binding</keyword>
<name>A0A6L8Q9Z4_9ACTN</name>
<keyword evidence="1" id="KW-0547">Nucleotide-binding</keyword>
<dbReference type="InterPro" id="IPR005225">
    <property type="entry name" value="Small_GTP-bd"/>
</dbReference>
<dbReference type="InterPro" id="IPR006073">
    <property type="entry name" value="GTP-bd"/>
</dbReference>
<dbReference type="SUPFAM" id="SSF52540">
    <property type="entry name" value="P-loop containing nucleoside triphosphate hydrolases"/>
    <property type="match status" value="1"/>
</dbReference>
<evidence type="ECO:0000256" key="1">
    <source>
        <dbReference type="ARBA" id="ARBA00022741"/>
    </source>
</evidence>
<feature type="domain" description="G" evidence="3">
    <location>
        <begin position="14"/>
        <end position="128"/>
    </location>
</feature>
<dbReference type="NCBIfam" id="TIGR00231">
    <property type="entry name" value="small_GTP"/>
    <property type="match status" value="1"/>
</dbReference>
<dbReference type="Proteomes" id="UP000472380">
    <property type="component" value="Unassembled WGS sequence"/>
</dbReference>
<evidence type="ECO:0000259" key="4">
    <source>
        <dbReference type="Pfam" id="PF18128"/>
    </source>
</evidence>
<dbReference type="EMBL" id="VJNE01000023">
    <property type="protein sequence ID" value="MZG28815.1"/>
    <property type="molecule type" value="Genomic_DNA"/>
</dbReference>
<dbReference type="InterPro" id="IPR041606">
    <property type="entry name" value="HydF_dimer"/>
</dbReference>
<sequence>MSLNDTPSGERAHIVFFGVRNAGKSSLVNALTSQTVSVVSDVAGTTTDPVRKAMELAPAGPVLIVDTPGIDDAGDVGDLRVQRAEAALNEADVAVLVMDATCGMTSFDDRLLATFQTRRIPHVIAENKADLLAESGRVGAAEPSLSSPSLGADASNGKALLEGGGYNAVASAENDGASVRAARVRVSARTGEGVGDLKRAVATLAADAAGERRLVGDLLEPGDVVVLVIPLDSAAPKGRIILPQQQVMRDALEAGAFPCATGVEGLPDLLAALARPPRLVVTDSQVFAEVDALLPAEVPLTSFSILMARHKGDLAAQLEAVRALESLTDNDAVLIAEGCTHHRTCEDIGTVKLPRLIRAISGTDPRFAFTSGRDFPDDLSPYAAIVHCGGCTLNARDMASRIQRARAQQIPLTNYGMTIARAHNILPRALAPLAPLDPPAPLPH</sequence>
<dbReference type="PANTHER" id="PTHR42714:SF6">
    <property type="entry name" value="TRANSLATION INITIATION FACTOR IF-2"/>
    <property type="match status" value="1"/>
</dbReference>
<organism evidence="6 7">
    <name type="scientific">Adlercreutzia equolifaciens</name>
    <dbReference type="NCBI Taxonomy" id="446660"/>
    <lineage>
        <taxon>Bacteria</taxon>
        <taxon>Bacillati</taxon>
        <taxon>Actinomycetota</taxon>
        <taxon>Coriobacteriia</taxon>
        <taxon>Eggerthellales</taxon>
        <taxon>Eggerthellaceae</taxon>
        <taxon>Adlercreutzia</taxon>
    </lineage>
</organism>
<accession>A0A6L8Q9Z4</accession>
<dbReference type="InterPro" id="IPR027417">
    <property type="entry name" value="P-loop_NTPase"/>
</dbReference>
<dbReference type="GO" id="GO:0002098">
    <property type="term" value="P:tRNA wobble uridine modification"/>
    <property type="evidence" value="ECO:0007669"/>
    <property type="project" value="TreeGrafter"/>
</dbReference>
<reference evidence="6 7" key="1">
    <citation type="submission" date="2019-07" db="EMBL/GenBank/DDBJ databases">
        <title>Draft genome sequence of Adlercreutzia equolifaciens IPLA 37004, a human intestinal strain that does not produces equol from daidzein.</title>
        <authorList>
            <person name="Vazquez L."/>
            <person name="Florez A.B."/>
            <person name="Mayo B."/>
        </authorList>
    </citation>
    <scope>NUCLEOTIDE SEQUENCE [LARGE SCALE GENOMIC DNA]</scope>
    <source>
        <strain evidence="6 7">IPLA 37004</strain>
    </source>
</reference>
<gene>
    <name evidence="6" type="primary">hydF</name>
    <name evidence="6" type="ORF">FM068_09520</name>
</gene>
<dbReference type="AlphaFoldDB" id="A0A6L8Q9Z4"/>
<evidence type="ECO:0000313" key="6">
    <source>
        <dbReference type="EMBL" id="MZG28815.1"/>
    </source>
</evidence>
<dbReference type="Gene3D" id="3.40.50.300">
    <property type="entry name" value="P-loop containing nucleotide triphosphate hydrolases"/>
    <property type="match status" value="1"/>
</dbReference>
<evidence type="ECO:0000256" key="2">
    <source>
        <dbReference type="ARBA" id="ARBA00023134"/>
    </source>
</evidence>
<proteinExistence type="predicted"/>